<dbReference type="PANTHER" id="PTHR48098:SF1">
    <property type="entry name" value="DIACYLGLYCEROL ACYLTRANSFERASE_MYCOLYLTRANSFERASE AG85A"/>
    <property type="match status" value="1"/>
</dbReference>
<accession>A0ABW2L4Y2</accession>
<dbReference type="PANTHER" id="PTHR48098">
    <property type="entry name" value="ENTEROCHELIN ESTERASE-RELATED"/>
    <property type="match status" value="1"/>
</dbReference>
<dbReference type="Pfam" id="PF00756">
    <property type="entry name" value="Esterase"/>
    <property type="match status" value="1"/>
</dbReference>
<organism evidence="1 2">
    <name type="scientific">Haloferula chungangensis</name>
    <dbReference type="NCBI Taxonomy" id="1048331"/>
    <lineage>
        <taxon>Bacteria</taxon>
        <taxon>Pseudomonadati</taxon>
        <taxon>Verrucomicrobiota</taxon>
        <taxon>Verrucomicrobiia</taxon>
        <taxon>Verrucomicrobiales</taxon>
        <taxon>Verrucomicrobiaceae</taxon>
        <taxon>Haloferula</taxon>
    </lineage>
</organism>
<keyword evidence="2" id="KW-1185">Reference proteome</keyword>
<dbReference type="InterPro" id="IPR029058">
    <property type="entry name" value="AB_hydrolase_fold"/>
</dbReference>
<gene>
    <name evidence="1" type="ORF">ACFQY0_05520</name>
</gene>
<proteinExistence type="predicted"/>
<protein>
    <submittedName>
        <fullName evidence="1">Alpha/beta hydrolase</fullName>
    </submittedName>
</protein>
<dbReference type="Proteomes" id="UP001596472">
    <property type="component" value="Unassembled WGS sequence"/>
</dbReference>
<sequence length="271" mass="30190">MSKEKTSHFRTTELANLPSQVGTMKAMTVKSPALSARADLSIFIPDQAKDLSKVPVVILLHGVWGSHWVWSLMGEAHLTLQQMIDAGELPPMILAMPSDGLWGDGSGYLKHAHQDFEKWIVEDVPHAVSEATGNALTAPHFIAGLSMGGFGALRLGAKHPDRFAAFVGHSSITDIAQLPLFVEESLSDYTQEDPSDHSVLETILKHRASLRPFRFDCGVDDLLIEHNRELKRAFDEAGIDHEYEEHPGGHEWPYWVTHLRETLRFFAKQLA</sequence>
<keyword evidence="1" id="KW-0378">Hydrolase</keyword>
<dbReference type="GO" id="GO:0016787">
    <property type="term" value="F:hydrolase activity"/>
    <property type="evidence" value="ECO:0007669"/>
    <property type="project" value="UniProtKB-KW"/>
</dbReference>
<dbReference type="InterPro" id="IPR000801">
    <property type="entry name" value="Esterase-like"/>
</dbReference>
<name>A0ABW2L4Y2_9BACT</name>
<dbReference type="RefSeq" id="WP_379710075.1">
    <property type="nucleotide sequence ID" value="NZ_JBHTBS010000002.1"/>
</dbReference>
<dbReference type="EMBL" id="JBHTBS010000002">
    <property type="protein sequence ID" value="MFC7336626.1"/>
    <property type="molecule type" value="Genomic_DNA"/>
</dbReference>
<reference evidence="2" key="1">
    <citation type="journal article" date="2019" name="Int. J. Syst. Evol. Microbiol.">
        <title>The Global Catalogue of Microorganisms (GCM) 10K type strain sequencing project: providing services to taxonomists for standard genome sequencing and annotation.</title>
        <authorList>
            <consortium name="The Broad Institute Genomics Platform"/>
            <consortium name="The Broad Institute Genome Sequencing Center for Infectious Disease"/>
            <person name="Wu L."/>
            <person name="Ma J."/>
        </authorList>
    </citation>
    <scope>NUCLEOTIDE SEQUENCE [LARGE SCALE GENOMIC DNA]</scope>
    <source>
        <strain evidence="2">CGMCC 4.1467</strain>
    </source>
</reference>
<evidence type="ECO:0000313" key="2">
    <source>
        <dbReference type="Proteomes" id="UP001596472"/>
    </source>
</evidence>
<dbReference type="InterPro" id="IPR050583">
    <property type="entry name" value="Mycobacterial_A85_antigen"/>
</dbReference>
<comment type="caution">
    <text evidence="1">The sequence shown here is derived from an EMBL/GenBank/DDBJ whole genome shotgun (WGS) entry which is preliminary data.</text>
</comment>
<dbReference type="Gene3D" id="3.40.50.1820">
    <property type="entry name" value="alpha/beta hydrolase"/>
    <property type="match status" value="1"/>
</dbReference>
<evidence type="ECO:0000313" key="1">
    <source>
        <dbReference type="EMBL" id="MFC7336626.1"/>
    </source>
</evidence>
<dbReference type="SUPFAM" id="SSF53474">
    <property type="entry name" value="alpha/beta-Hydrolases"/>
    <property type="match status" value="1"/>
</dbReference>